<sequence length="252" mass="28667">MSNNSTNTSSRLIEIKPVHLPKEELDTEVVDLEEKSQLAEKMIDEAKEKAKDVEAKASHKLQEAQGEIQQQKEVWQQEKEELQEKAKEAGFQAGFQEGERKGFQQYSDKLEEANDLIAMATKDYHSTVASSEETIMDIAVKSAEKILNHELTTVHTSLVEVVKKAIEEVQGQPEIVLNVHPEDYPIIHSQKSELDSITEFNSTLRIYMKESIERFGCIIESPFGQINAGVGPQLQELREKLYQLVQEEKLDE</sequence>
<evidence type="ECO:0000256" key="2">
    <source>
        <dbReference type="ARBA" id="ARBA00006602"/>
    </source>
</evidence>
<name>A0ABW2EG23_9BACI</name>
<keyword evidence="10" id="KW-0969">Cilium</keyword>
<dbReference type="PANTHER" id="PTHR34982">
    <property type="entry name" value="YOP PROTEINS TRANSLOCATION PROTEIN L"/>
    <property type="match status" value="1"/>
</dbReference>
<dbReference type="Pfam" id="PF02108">
    <property type="entry name" value="FliH"/>
    <property type="match status" value="1"/>
</dbReference>
<comment type="function">
    <text evidence="1">Needed for flagellar regrowth and assembly.</text>
</comment>
<accession>A0ABW2EG23</accession>
<keyword evidence="6" id="KW-1006">Bacterial flagellum protein export</keyword>
<comment type="similarity">
    <text evidence="2">Belongs to the FliH family.</text>
</comment>
<feature type="domain" description="Flagellar assembly protein FliH/Type III secretion system HrpE" evidence="9">
    <location>
        <begin position="111"/>
        <end position="236"/>
    </location>
</feature>
<keyword evidence="4" id="KW-1005">Bacterial flagellum biogenesis</keyword>
<dbReference type="NCBIfam" id="TIGR03825">
    <property type="entry name" value="FliH_bacil"/>
    <property type="match status" value="1"/>
</dbReference>
<evidence type="ECO:0000256" key="3">
    <source>
        <dbReference type="ARBA" id="ARBA00022448"/>
    </source>
</evidence>
<dbReference type="Proteomes" id="UP001596410">
    <property type="component" value="Unassembled WGS sequence"/>
</dbReference>
<dbReference type="InterPro" id="IPR018035">
    <property type="entry name" value="Flagellar_FliH/T3SS_HrpE"/>
</dbReference>
<protein>
    <recommendedName>
        <fullName evidence="7">Flagellar assembly protein FliH</fullName>
    </recommendedName>
</protein>
<evidence type="ECO:0000256" key="6">
    <source>
        <dbReference type="ARBA" id="ARBA00023225"/>
    </source>
</evidence>
<comment type="caution">
    <text evidence="10">The sequence shown here is derived from an EMBL/GenBank/DDBJ whole genome shotgun (WGS) entry which is preliminary data.</text>
</comment>
<dbReference type="InterPro" id="IPR051472">
    <property type="entry name" value="T3SS_Stator/FliH"/>
</dbReference>
<dbReference type="PANTHER" id="PTHR34982:SF1">
    <property type="entry name" value="FLAGELLAR ASSEMBLY PROTEIN FLIH"/>
    <property type="match status" value="1"/>
</dbReference>
<keyword evidence="3" id="KW-0813">Transport</keyword>
<proteinExistence type="inferred from homology"/>
<evidence type="ECO:0000313" key="10">
    <source>
        <dbReference type="EMBL" id="MFC7061212.1"/>
    </source>
</evidence>
<gene>
    <name evidence="10" type="primary">fliH</name>
    <name evidence="10" type="ORF">ACFQIC_04995</name>
</gene>
<keyword evidence="11" id="KW-1185">Reference proteome</keyword>
<evidence type="ECO:0000256" key="5">
    <source>
        <dbReference type="ARBA" id="ARBA00022927"/>
    </source>
</evidence>
<evidence type="ECO:0000256" key="7">
    <source>
        <dbReference type="NCBIfam" id="TIGR03825"/>
    </source>
</evidence>
<dbReference type="InterPro" id="IPR022524">
    <property type="entry name" value="FliH_Bacilli"/>
</dbReference>
<evidence type="ECO:0000313" key="11">
    <source>
        <dbReference type="Proteomes" id="UP001596410"/>
    </source>
</evidence>
<keyword evidence="10" id="KW-0282">Flagellum</keyword>
<keyword evidence="10" id="KW-0966">Cell projection</keyword>
<feature type="region of interest" description="Disordered" evidence="8">
    <location>
        <begin position="49"/>
        <end position="69"/>
    </location>
</feature>
<evidence type="ECO:0000259" key="9">
    <source>
        <dbReference type="Pfam" id="PF02108"/>
    </source>
</evidence>
<dbReference type="EMBL" id="JBHSZV010000013">
    <property type="protein sequence ID" value="MFC7061212.1"/>
    <property type="molecule type" value="Genomic_DNA"/>
</dbReference>
<keyword evidence="5" id="KW-0653">Protein transport</keyword>
<evidence type="ECO:0000256" key="1">
    <source>
        <dbReference type="ARBA" id="ARBA00003041"/>
    </source>
</evidence>
<reference evidence="11" key="1">
    <citation type="journal article" date="2019" name="Int. J. Syst. Evol. Microbiol.">
        <title>The Global Catalogue of Microorganisms (GCM) 10K type strain sequencing project: providing services to taxonomists for standard genome sequencing and annotation.</title>
        <authorList>
            <consortium name="The Broad Institute Genomics Platform"/>
            <consortium name="The Broad Institute Genome Sequencing Center for Infectious Disease"/>
            <person name="Wu L."/>
            <person name="Ma J."/>
        </authorList>
    </citation>
    <scope>NUCLEOTIDE SEQUENCE [LARGE SCALE GENOMIC DNA]</scope>
    <source>
        <strain evidence="11">CGMCC 4.1621</strain>
    </source>
</reference>
<evidence type="ECO:0000256" key="8">
    <source>
        <dbReference type="SAM" id="MobiDB-lite"/>
    </source>
</evidence>
<dbReference type="RefSeq" id="WP_204707821.1">
    <property type="nucleotide sequence ID" value="NZ_JBHSZV010000013.1"/>
</dbReference>
<organism evidence="10 11">
    <name type="scientific">Halobacillus seohaensis</name>
    <dbReference type="NCBI Taxonomy" id="447421"/>
    <lineage>
        <taxon>Bacteria</taxon>
        <taxon>Bacillati</taxon>
        <taxon>Bacillota</taxon>
        <taxon>Bacilli</taxon>
        <taxon>Bacillales</taxon>
        <taxon>Bacillaceae</taxon>
        <taxon>Halobacillus</taxon>
    </lineage>
</organism>
<evidence type="ECO:0000256" key="4">
    <source>
        <dbReference type="ARBA" id="ARBA00022795"/>
    </source>
</evidence>
<feature type="compositionally biased region" description="Basic and acidic residues" evidence="8">
    <location>
        <begin position="49"/>
        <end position="62"/>
    </location>
</feature>